<keyword evidence="8" id="KW-1185">Reference proteome</keyword>
<evidence type="ECO:0000256" key="1">
    <source>
        <dbReference type="ARBA" id="ARBA00001966"/>
    </source>
</evidence>
<dbReference type="Gene3D" id="3.20.20.70">
    <property type="entry name" value="Aldolase class I"/>
    <property type="match status" value="1"/>
</dbReference>
<dbReference type="InterPro" id="IPR050377">
    <property type="entry name" value="Radical_SAM_PqqE_MftC-like"/>
</dbReference>
<protein>
    <submittedName>
        <fullName evidence="7">Radical SAM protein</fullName>
    </submittedName>
</protein>
<dbReference type="OrthoDB" id="9763993at2"/>
<dbReference type="EMBL" id="VORX01000002">
    <property type="protein sequence ID" value="TXE09302.1"/>
    <property type="molecule type" value="Genomic_DNA"/>
</dbReference>
<evidence type="ECO:0000259" key="6">
    <source>
        <dbReference type="PROSITE" id="PS51918"/>
    </source>
</evidence>
<dbReference type="InterPro" id="IPR058240">
    <property type="entry name" value="rSAM_sf"/>
</dbReference>
<name>A0A5C7ATY8_9FLAO</name>
<keyword evidence="5" id="KW-0411">Iron-sulfur</keyword>
<organism evidence="7 8">
    <name type="scientific">Gelidibacter salicanalis</name>
    <dbReference type="NCBI Taxonomy" id="291193"/>
    <lineage>
        <taxon>Bacteria</taxon>
        <taxon>Pseudomonadati</taxon>
        <taxon>Bacteroidota</taxon>
        <taxon>Flavobacteriia</taxon>
        <taxon>Flavobacteriales</taxon>
        <taxon>Flavobacteriaceae</taxon>
        <taxon>Gelidibacter</taxon>
    </lineage>
</organism>
<reference evidence="7 8" key="1">
    <citation type="submission" date="2019-08" db="EMBL/GenBank/DDBJ databases">
        <title>Genome sequence of Gelidibacter salicanalis IC162T.</title>
        <authorList>
            <person name="Bowman J.P."/>
        </authorList>
    </citation>
    <scope>NUCLEOTIDE SEQUENCE [LARGE SCALE GENOMIC DNA]</scope>
    <source>
        <strain evidence="7 8">IC162</strain>
    </source>
</reference>
<keyword evidence="4" id="KW-0408">Iron</keyword>
<dbReference type="SUPFAM" id="SSF102114">
    <property type="entry name" value="Radical SAM enzymes"/>
    <property type="match status" value="1"/>
</dbReference>
<dbReference type="PANTHER" id="PTHR11228">
    <property type="entry name" value="RADICAL SAM DOMAIN PROTEIN"/>
    <property type="match status" value="1"/>
</dbReference>
<dbReference type="CDD" id="cd01335">
    <property type="entry name" value="Radical_SAM"/>
    <property type="match status" value="1"/>
</dbReference>
<dbReference type="SFLD" id="SFLDG01386">
    <property type="entry name" value="main_SPASM_domain-containing"/>
    <property type="match status" value="1"/>
</dbReference>
<sequence>MTNLNTIAIGRQVTAYFVKDGAIHVPLEHNKIIHGGDMRWHHFCIRCSLLRIIITNYRYPLQWFRALKFLIRLRKRFLGHHALQKMVYAHGKYYMGLYTPGWNGSGYDTFIASQLNDFKKINAKVNRFNTVFVAVTKKCALQCEHCYEWDNLNKKDTLTTEKLMQTVAKLQHYGVSQIQFSGGEPLLKIESIIEVLRNANKTTEFWIATSGFKLTNQNAYNLKEAGLTGVIISLDHFIPEKHNAFRGFKDAYYWVAEAIKNANQNNLVVALSLCVTKGFISEENLMSYMHMAKKMGVGFVQFLEPKAVGHFANQDVHLQKEHIQILENFFLKLNYNKAYRAFPLITYHGYYQRREGCFSAGIKGIYLDTDGDINACPFCHKKTGNVLDASFEQHLATLKNAGCSSYN</sequence>
<dbReference type="InterPro" id="IPR007197">
    <property type="entry name" value="rSAM"/>
</dbReference>
<evidence type="ECO:0000256" key="4">
    <source>
        <dbReference type="ARBA" id="ARBA00023004"/>
    </source>
</evidence>
<dbReference type="GO" id="GO:0046872">
    <property type="term" value="F:metal ion binding"/>
    <property type="evidence" value="ECO:0007669"/>
    <property type="project" value="UniProtKB-KW"/>
</dbReference>
<keyword evidence="3" id="KW-0479">Metal-binding</keyword>
<dbReference type="InterPro" id="IPR013785">
    <property type="entry name" value="Aldolase_TIM"/>
</dbReference>
<comment type="cofactor">
    <cofactor evidence="1">
        <name>[4Fe-4S] cluster</name>
        <dbReference type="ChEBI" id="CHEBI:49883"/>
    </cofactor>
</comment>
<evidence type="ECO:0000256" key="5">
    <source>
        <dbReference type="ARBA" id="ARBA00023014"/>
    </source>
</evidence>
<dbReference type="RefSeq" id="WP_146890890.1">
    <property type="nucleotide sequence ID" value="NZ_VORX01000002.1"/>
</dbReference>
<feature type="domain" description="Radical SAM core" evidence="6">
    <location>
        <begin position="125"/>
        <end position="343"/>
    </location>
</feature>
<dbReference type="Pfam" id="PF04055">
    <property type="entry name" value="Radical_SAM"/>
    <property type="match status" value="1"/>
</dbReference>
<proteinExistence type="predicted"/>
<dbReference type="GO" id="GO:0003824">
    <property type="term" value="F:catalytic activity"/>
    <property type="evidence" value="ECO:0007669"/>
    <property type="project" value="InterPro"/>
</dbReference>
<evidence type="ECO:0000256" key="3">
    <source>
        <dbReference type="ARBA" id="ARBA00022723"/>
    </source>
</evidence>
<evidence type="ECO:0000313" key="8">
    <source>
        <dbReference type="Proteomes" id="UP000321734"/>
    </source>
</evidence>
<comment type="caution">
    <text evidence="7">The sequence shown here is derived from an EMBL/GenBank/DDBJ whole genome shotgun (WGS) entry which is preliminary data.</text>
</comment>
<evidence type="ECO:0000313" key="7">
    <source>
        <dbReference type="EMBL" id="TXE09302.1"/>
    </source>
</evidence>
<accession>A0A5C7ATY8</accession>
<dbReference type="SFLD" id="SFLDS00029">
    <property type="entry name" value="Radical_SAM"/>
    <property type="match status" value="1"/>
</dbReference>
<dbReference type="AlphaFoldDB" id="A0A5C7ATY8"/>
<gene>
    <name evidence="7" type="ORF">ES711_05065</name>
</gene>
<keyword evidence="2" id="KW-0949">S-adenosyl-L-methionine</keyword>
<dbReference type="Proteomes" id="UP000321734">
    <property type="component" value="Unassembled WGS sequence"/>
</dbReference>
<dbReference type="SFLD" id="SFLDG01067">
    <property type="entry name" value="SPASM/twitch_domain_containing"/>
    <property type="match status" value="1"/>
</dbReference>
<evidence type="ECO:0000256" key="2">
    <source>
        <dbReference type="ARBA" id="ARBA00022691"/>
    </source>
</evidence>
<dbReference type="GO" id="GO:0051536">
    <property type="term" value="F:iron-sulfur cluster binding"/>
    <property type="evidence" value="ECO:0007669"/>
    <property type="project" value="UniProtKB-KW"/>
</dbReference>
<dbReference type="PANTHER" id="PTHR11228:SF35">
    <property type="entry name" value="MOLYBDENUM COFACTOR BIOSYNTHESIS PROTEIN A-RELATED"/>
    <property type="match status" value="1"/>
</dbReference>
<dbReference type="PROSITE" id="PS51918">
    <property type="entry name" value="RADICAL_SAM"/>
    <property type="match status" value="1"/>
</dbReference>